<evidence type="ECO:0000256" key="9">
    <source>
        <dbReference type="ARBA" id="ARBA00023231"/>
    </source>
</evidence>
<evidence type="ECO:0000313" key="12">
    <source>
        <dbReference type="Proteomes" id="UP000824139"/>
    </source>
</evidence>
<dbReference type="InterPro" id="IPR017896">
    <property type="entry name" value="4Fe4S_Fe-S-bd"/>
</dbReference>
<evidence type="ECO:0000256" key="1">
    <source>
        <dbReference type="ARBA" id="ARBA00003208"/>
    </source>
</evidence>
<evidence type="ECO:0000256" key="7">
    <source>
        <dbReference type="ARBA" id="ARBA00023004"/>
    </source>
</evidence>
<protein>
    <recommendedName>
        <fullName evidence="3">Ferredoxin-like protein</fullName>
    </recommendedName>
</protein>
<dbReference type="InterPro" id="IPR012206">
    <property type="entry name" value="Fd_FixX"/>
</dbReference>
<keyword evidence="4" id="KW-0813">Transport</keyword>
<evidence type="ECO:0000256" key="3">
    <source>
        <dbReference type="ARBA" id="ARBA00020378"/>
    </source>
</evidence>
<comment type="similarity">
    <text evidence="2">To ferredoxins from P.putida and C.tartarivorum, ferredoxin I from A.vinelandii, ferredoxin II from D.desulfuricans.</text>
</comment>
<dbReference type="GO" id="GO:0005506">
    <property type="term" value="F:iron ion binding"/>
    <property type="evidence" value="ECO:0007669"/>
    <property type="project" value="InterPro"/>
</dbReference>
<dbReference type="PROSITE" id="PS51379">
    <property type="entry name" value="4FE4S_FER_2"/>
    <property type="match status" value="2"/>
</dbReference>
<keyword evidence="8" id="KW-0411">Iron-sulfur</keyword>
<keyword evidence="7" id="KW-0408">Iron</keyword>
<dbReference type="PANTHER" id="PTHR43082:SF3">
    <property type="entry name" value="FERREDOXIN-LIKE PROTEIN YDIT"/>
    <property type="match status" value="1"/>
</dbReference>
<dbReference type="AlphaFoldDB" id="A0A9D1FWQ1"/>
<dbReference type="InterPro" id="IPR007859">
    <property type="entry name" value="ETF-QO/FixX_C"/>
</dbReference>
<dbReference type="GO" id="GO:0051536">
    <property type="term" value="F:iron-sulfur cluster binding"/>
    <property type="evidence" value="ECO:0007669"/>
    <property type="project" value="UniProtKB-KW"/>
</dbReference>
<keyword evidence="5" id="KW-0479">Metal-binding</keyword>
<dbReference type="Proteomes" id="UP000824139">
    <property type="component" value="Unassembled WGS sequence"/>
</dbReference>
<proteinExistence type="predicted"/>
<evidence type="ECO:0000256" key="5">
    <source>
        <dbReference type="ARBA" id="ARBA00022723"/>
    </source>
</evidence>
<dbReference type="Pfam" id="PF05187">
    <property type="entry name" value="Fer4_ETF_QO"/>
    <property type="match status" value="1"/>
</dbReference>
<dbReference type="InterPro" id="IPR017900">
    <property type="entry name" value="4Fe4S_Fe_S_CS"/>
</dbReference>
<dbReference type="SUPFAM" id="SSF54862">
    <property type="entry name" value="4Fe-4S ferredoxins"/>
    <property type="match status" value="1"/>
</dbReference>
<name>A0A9D1FWQ1_9BACT</name>
<comment type="caution">
    <text evidence="11">The sequence shown here is derived from an EMBL/GenBank/DDBJ whole genome shotgun (WGS) entry which is preliminary data.</text>
</comment>
<sequence length="91" mass="10388">MTLDDKLFTIKYKPDEVSHLKPDMEQCKICNSKICTIICPAKVYEWNDADEKLTVNFENCLECGACRIACEKGCLEWEYPKGTKGVTFKNG</sequence>
<feature type="domain" description="4Fe-4S ferredoxin-type" evidence="10">
    <location>
        <begin position="51"/>
        <end position="80"/>
    </location>
</feature>
<dbReference type="PROSITE" id="PS00198">
    <property type="entry name" value="4FE4S_FER_1"/>
    <property type="match status" value="1"/>
</dbReference>
<gene>
    <name evidence="11" type="ORF">IAD41_06895</name>
</gene>
<dbReference type="Gene3D" id="3.30.70.20">
    <property type="match status" value="1"/>
</dbReference>
<evidence type="ECO:0000313" key="11">
    <source>
        <dbReference type="EMBL" id="HIS83313.1"/>
    </source>
</evidence>
<keyword evidence="6" id="KW-0249">Electron transport</keyword>
<evidence type="ECO:0000256" key="6">
    <source>
        <dbReference type="ARBA" id="ARBA00022982"/>
    </source>
</evidence>
<reference evidence="11" key="1">
    <citation type="submission" date="2020-10" db="EMBL/GenBank/DDBJ databases">
        <authorList>
            <person name="Gilroy R."/>
        </authorList>
    </citation>
    <scope>NUCLEOTIDE SEQUENCE</scope>
    <source>
        <strain evidence="11">CHK152-2994</strain>
    </source>
</reference>
<evidence type="ECO:0000259" key="10">
    <source>
        <dbReference type="PROSITE" id="PS51379"/>
    </source>
</evidence>
<organism evidence="11 12">
    <name type="scientific">Candidatus Scatenecus faecavium</name>
    <dbReference type="NCBI Taxonomy" id="2840915"/>
    <lineage>
        <taxon>Bacteria</taxon>
        <taxon>Candidatus Scatenecus</taxon>
    </lineage>
</organism>
<evidence type="ECO:0000256" key="4">
    <source>
        <dbReference type="ARBA" id="ARBA00022448"/>
    </source>
</evidence>
<comment type="function">
    <text evidence="1">Could be a 3Fe-4S cluster-containing protein.</text>
</comment>
<keyword evidence="9" id="KW-0535">Nitrogen fixation</keyword>
<evidence type="ECO:0000256" key="8">
    <source>
        <dbReference type="ARBA" id="ARBA00023014"/>
    </source>
</evidence>
<dbReference type="PANTHER" id="PTHR43082">
    <property type="entry name" value="FERREDOXIN-LIKE"/>
    <property type="match status" value="1"/>
</dbReference>
<evidence type="ECO:0000256" key="2">
    <source>
        <dbReference type="ARBA" id="ARBA00009192"/>
    </source>
</evidence>
<feature type="domain" description="4Fe-4S ferredoxin-type" evidence="10">
    <location>
        <begin position="18"/>
        <end position="49"/>
    </location>
</feature>
<dbReference type="PIRSF" id="PIRSF036548">
    <property type="entry name" value="Fdx_FixX"/>
    <property type="match status" value="1"/>
</dbReference>
<reference evidence="11" key="2">
    <citation type="journal article" date="2021" name="PeerJ">
        <title>Extensive microbial diversity within the chicken gut microbiome revealed by metagenomics and culture.</title>
        <authorList>
            <person name="Gilroy R."/>
            <person name="Ravi A."/>
            <person name="Getino M."/>
            <person name="Pursley I."/>
            <person name="Horton D.L."/>
            <person name="Alikhan N.F."/>
            <person name="Baker D."/>
            <person name="Gharbi K."/>
            <person name="Hall N."/>
            <person name="Watson M."/>
            <person name="Adriaenssens E.M."/>
            <person name="Foster-Nyarko E."/>
            <person name="Jarju S."/>
            <person name="Secka A."/>
            <person name="Antonio M."/>
            <person name="Oren A."/>
            <person name="Chaudhuri R.R."/>
            <person name="La Ragione R."/>
            <person name="Hildebrand F."/>
            <person name="Pallen M.J."/>
        </authorList>
    </citation>
    <scope>NUCLEOTIDE SEQUENCE</scope>
    <source>
        <strain evidence="11">CHK152-2994</strain>
    </source>
</reference>
<accession>A0A9D1FWQ1</accession>
<dbReference type="EMBL" id="DVJO01000153">
    <property type="protein sequence ID" value="HIS83313.1"/>
    <property type="molecule type" value="Genomic_DNA"/>
</dbReference>